<evidence type="ECO:0000313" key="1">
    <source>
        <dbReference type="EMBL" id="ERM97806.1"/>
    </source>
</evidence>
<name>W1NNY7_AMBTC</name>
<dbReference type="HOGENOM" id="CLU_2743438_0_0_1"/>
<dbReference type="EMBL" id="KI395851">
    <property type="protein sequence ID" value="ERM97806.1"/>
    <property type="molecule type" value="Genomic_DNA"/>
</dbReference>
<gene>
    <name evidence="1" type="ORF">AMTR_s00116p00142750</name>
</gene>
<dbReference type="AlphaFoldDB" id="W1NNY7"/>
<proteinExistence type="predicted"/>
<evidence type="ECO:0000313" key="2">
    <source>
        <dbReference type="Proteomes" id="UP000017836"/>
    </source>
</evidence>
<sequence length="71" mass="8253">MDRRYIEEDYTPSVAQLVPYWIAKLISPKQSNSTALVDKLSWLIPLQLCSFPGRRGKHNKKNPHSRCKRGQ</sequence>
<organism evidence="1 2">
    <name type="scientific">Amborella trichopoda</name>
    <dbReference type="NCBI Taxonomy" id="13333"/>
    <lineage>
        <taxon>Eukaryota</taxon>
        <taxon>Viridiplantae</taxon>
        <taxon>Streptophyta</taxon>
        <taxon>Embryophyta</taxon>
        <taxon>Tracheophyta</taxon>
        <taxon>Spermatophyta</taxon>
        <taxon>Magnoliopsida</taxon>
        <taxon>Amborellales</taxon>
        <taxon>Amborellaceae</taxon>
        <taxon>Amborella</taxon>
    </lineage>
</organism>
<dbReference type="Proteomes" id="UP000017836">
    <property type="component" value="Unassembled WGS sequence"/>
</dbReference>
<keyword evidence="2" id="KW-1185">Reference proteome</keyword>
<dbReference type="Gramene" id="ERM97806">
    <property type="protein sequence ID" value="ERM97806"/>
    <property type="gene ID" value="AMTR_s00116p00142750"/>
</dbReference>
<reference evidence="2" key="1">
    <citation type="journal article" date="2013" name="Science">
        <title>The Amborella genome and the evolution of flowering plants.</title>
        <authorList>
            <consortium name="Amborella Genome Project"/>
        </authorList>
    </citation>
    <scope>NUCLEOTIDE SEQUENCE [LARGE SCALE GENOMIC DNA]</scope>
</reference>
<accession>W1NNY7</accession>
<protein>
    <submittedName>
        <fullName evidence="1">Uncharacterized protein</fullName>
    </submittedName>
</protein>